<dbReference type="EMBL" id="CP001397">
    <property type="protein sequence ID" value="AGC77767.1"/>
    <property type="molecule type" value="Genomic_DNA"/>
</dbReference>
<evidence type="ECO:0000313" key="1">
    <source>
        <dbReference type="EMBL" id="AGC77767.1"/>
    </source>
</evidence>
<dbReference type="KEGG" id="ndo:DDD_2640"/>
<dbReference type="Proteomes" id="UP000011173">
    <property type="component" value="Chromosome"/>
</dbReference>
<evidence type="ECO:0000313" key="2">
    <source>
        <dbReference type="Proteomes" id="UP000011173"/>
    </source>
</evidence>
<dbReference type="HOGENOM" id="CLU_3009786_0_0_10"/>
<protein>
    <submittedName>
        <fullName evidence="1">Uncharacterized protein</fullName>
    </submittedName>
</protein>
<reference evidence="1 2" key="1">
    <citation type="journal article" date="2013" name="Genome Biol. Evol.">
        <title>Genomic makeup of the marine flavobacterium Nonlabens (Donghaeana) dokdonensis DSW-6 and identification of a novel class of rhodopsins.</title>
        <authorList>
            <person name="Kwon S.K."/>
            <person name="Kim B.K."/>
            <person name="Song J.Y."/>
            <person name="Kwak M.J."/>
            <person name="Lee C.H."/>
            <person name="Yoon J.H."/>
            <person name="Oh T.K."/>
            <person name="Kim J.F."/>
        </authorList>
    </citation>
    <scope>NUCLEOTIDE SEQUENCE [LARGE SCALE GENOMIC DNA]</scope>
    <source>
        <strain evidence="2">DSM 17205 / KCTC 12402 / DSW-6</strain>
    </source>
</reference>
<name>L7WC33_NONDD</name>
<sequence length="56" mass="6189">MLCSGLLTMEIETPFLGKGKVGKTSRSEFWSERIDAVIAPKQIQVLSIIPALFNHS</sequence>
<dbReference type="PATRIC" id="fig|592029.3.peg.2619"/>
<organism evidence="1 2">
    <name type="scientific">Nonlabens dokdonensis (strain DSM 17205 / KCTC 12402 / DSW-6)</name>
    <name type="common">Donghaeana dokdonensis</name>
    <dbReference type="NCBI Taxonomy" id="592029"/>
    <lineage>
        <taxon>Bacteria</taxon>
        <taxon>Pseudomonadati</taxon>
        <taxon>Bacteroidota</taxon>
        <taxon>Flavobacteriia</taxon>
        <taxon>Flavobacteriales</taxon>
        <taxon>Flavobacteriaceae</taxon>
        <taxon>Nonlabens</taxon>
    </lineage>
</organism>
<accession>L7WC33</accession>
<dbReference type="AlphaFoldDB" id="L7WC33"/>
<gene>
    <name evidence="1" type="ordered locus">DDD_2640</name>
</gene>
<proteinExistence type="predicted"/>